<evidence type="ECO:0000313" key="2">
    <source>
        <dbReference type="EMBL" id="TFK79542.1"/>
    </source>
</evidence>
<evidence type="ECO:0000256" key="1">
    <source>
        <dbReference type="SAM" id="MobiDB-lite"/>
    </source>
</evidence>
<sequence length="281" mass="30478">MESQERGGFGKQEYAHTQPLERGFLDRAFLLDAFHLDPDIDDKEQLAVVHALLDHAVLAARIACEVSQEKPGAVDYARVQKDLAVSLREIDDTLDSGADSSSDEELAMPVARPDHVLLGVPRAPLVDALTQPVQEALREPMYNDLHDRLHNSLSSELKQPILDALVASLPALLVPALVPLLQDDLRRGLLPDLQRALSASLLDDLNARSSLSAHMPATVNAPPMSGSPNDPLSMSSGFRTPSPVVGRSRYTRGSMEVPHSGSAANKRSNDGAPVRKQARFE</sequence>
<accession>A0A5C3NR77</accession>
<dbReference type="AlphaFoldDB" id="A0A5C3NR77"/>
<evidence type="ECO:0000313" key="3">
    <source>
        <dbReference type="Proteomes" id="UP000308197"/>
    </source>
</evidence>
<name>A0A5C3NR77_9APHY</name>
<keyword evidence="3" id="KW-1185">Reference proteome</keyword>
<dbReference type="Proteomes" id="UP000308197">
    <property type="component" value="Unassembled WGS sequence"/>
</dbReference>
<protein>
    <submittedName>
        <fullName evidence="2">Uncharacterized protein</fullName>
    </submittedName>
</protein>
<organism evidence="2 3">
    <name type="scientific">Polyporus arcularius HHB13444</name>
    <dbReference type="NCBI Taxonomy" id="1314778"/>
    <lineage>
        <taxon>Eukaryota</taxon>
        <taxon>Fungi</taxon>
        <taxon>Dikarya</taxon>
        <taxon>Basidiomycota</taxon>
        <taxon>Agaricomycotina</taxon>
        <taxon>Agaricomycetes</taxon>
        <taxon>Polyporales</taxon>
        <taxon>Polyporaceae</taxon>
        <taxon>Polyporus</taxon>
    </lineage>
</organism>
<feature type="compositionally biased region" description="Polar residues" evidence="1">
    <location>
        <begin position="226"/>
        <end position="239"/>
    </location>
</feature>
<dbReference type="EMBL" id="ML212003">
    <property type="protein sequence ID" value="TFK79542.1"/>
    <property type="molecule type" value="Genomic_DNA"/>
</dbReference>
<dbReference type="InParanoid" id="A0A5C3NR77"/>
<reference evidence="2 3" key="1">
    <citation type="journal article" date="2019" name="Nat. Ecol. Evol.">
        <title>Megaphylogeny resolves global patterns of mushroom evolution.</title>
        <authorList>
            <person name="Varga T."/>
            <person name="Krizsan K."/>
            <person name="Foldi C."/>
            <person name="Dima B."/>
            <person name="Sanchez-Garcia M."/>
            <person name="Sanchez-Ramirez S."/>
            <person name="Szollosi G.J."/>
            <person name="Szarkandi J.G."/>
            <person name="Papp V."/>
            <person name="Albert L."/>
            <person name="Andreopoulos W."/>
            <person name="Angelini C."/>
            <person name="Antonin V."/>
            <person name="Barry K.W."/>
            <person name="Bougher N.L."/>
            <person name="Buchanan P."/>
            <person name="Buyck B."/>
            <person name="Bense V."/>
            <person name="Catcheside P."/>
            <person name="Chovatia M."/>
            <person name="Cooper J."/>
            <person name="Damon W."/>
            <person name="Desjardin D."/>
            <person name="Finy P."/>
            <person name="Geml J."/>
            <person name="Haridas S."/>
            <person name="Hughes K."/>
            <person name="Justo A."/>
            <person name="Karasinski D."/>
            <person name="Kautmanova I."/>
            <person name="Kiss B."/>
            <person name="Kocsube S."/>
            <person name="Kotiranta H."/>
            <person name="LaButti K.M."/>
            <person name="Lechner B.E."/>
            <person name="Liimatainen K."/>
            <person name="Lipzen A."/>
            <person name="Lukacs Z."/>
            <person name="Mihaltcheva S."/>
            <person name="Morgado L.N."/>
            <person name="Niskanen T."/>
            <person name="Noordeloos M.E."/>
            <person name="Ohm R.A."/>
            <person name="Ortiz-Santana B."/>
            <person name="Ovrebo C."/>
            <person name="Racz N."/>
            <person name="Riley R."/>
            <person name="Savchenko A."/>
            <person name="Shiryaev A."/>
            <person name="Soop K."/>
            <person name="Spirin V."/>
            <person name="Szebenyi C."/>
            <person name="Tomsovsky M."/>
            <person name="Tulloss R.E."/>
            <person name="Uehling J."/>
            <person name="Grigoriev I.V."/>
            <person name="Vagvolgyi C."/>
            <person name="Papp T."/>
            <person name="Martin F.M."/>
            <person name="Miettinen O."/>
            <person name="Hibbett D.S."/>
            <person name="Nagy L.G."/>
        </authorList>
    </citation>
    <scope>NUCLEOTIDE SEQUENCE [LARGE SCALE GENOMIC DNA]</scope>
    <source>
        <strain evidence="2 3">HHB13444</strain>
    </source>
</reference>
<gene>
    <name evidence="2" type="ORF">K466DRAFT_570176</name>
</gene>
<feature type="region of interest" description="Disordered" evidence="1">
    <location>
        <begin position="216"/>
        <end position="281"/>
    </location>
</feature>
<proteinExistence type="predicted"/>